<dbReference type="EMBL" id="CAJPWZ010001125">
    <property type="protein sequence ID" value="CAG2208877.1"/>
    <property type="molecule type" value="Genomic_DNA"/>
</dbReference>
<accession>A0A8S3RQT3</accession>
<name>A0A8S3RQT3_MYTED</name>
<dbReference type="AlphaFoldDB" id="A0A8S3RQT3"/>
<dbReference type="Proteomes" id="UP000683360">
    <property type="component" value="Unassembled WGS sequence"/>
</dbReference>
<sequence length="194" mass="21602">MDEVDIVLDISPNMRAISESSKSFGEISKSRKSNDIEYGIRKKEQAQRLLPSVHKLSNIKFSEMENFQLPTGETSINVFGCTVLPEGLLLFTDSNNNRLIICESDGTFKKDILTLFPPRYIIYINHSTVGLTSSSNRKVALVGLINGKELSSFSTVESCYGLSYRNEMLTIRITGSFITTTLKMEIKGTLEGAD</sequence>
<reference evidence="1" key="1">
    <citation type="submission" date="2021-03" db="EMBL/GenBank/DDBJ databases">
        <authorList>
            <person name="Bekaert M."/>
        </authorList>
    </citation>
    <scope>NUCLEOTIDE SEQUENCE</scope>
</reference>
<keyword evidence="2" id="KW-1185">Reference proteome</keyword>
<evidence type="ECO:0000313" key="2">
    <source>
        <dbReference type="Proteomes" id="UP000683360"/>
    </source>
</evidence>
<gene>
    <name evidence="1" type="ORF">MEDL_23057</name>
</gene>
<protein>
    <submittedName>
        <fullName evidence="1">Uncharacterized protein</fullName>
    </submittedName>
</protein>
<dbReference type="OrthoDB" id="10066958at2759"/>
<proteinExistence type="predicted"/>
<evidence type="ECO:0000313" key="1">
    <source>
        <dbReference type="EMBL" id="CAG2208877.1"/>
    </source>
</evidence>
<comment type="caution">
    <text evidence="1">The sequence shown here is derived from an EMBL/GenBank/DDBJ whole genome shotgun (WGS) entry which is preliminary data.</text>
</comment>
<organism evidence="1 2">
    <name type="scientific">Mytilus edulis</name>
    <name type="common">Blue mussel</name>
    <dbReference type="NCBI Taxonomy" id="6550"/>
    <lineage>
        <taxon>Eukaryota</taxon>
        <taxon>Metazoa</taxon>
        <taxon>Spiralia</taxon>
        <taxon>Lophotrochozoa</taxon>
        <taxon>Mollusca</taxon>
        <taxon>Bivalvia</taxon>
        <taxon>Autobranchia</taxon>
        <taxon>Pteriomorphia</taxon>
        <taxon>Mytilida</taxon>
        <taxon>Mytiloidea</taxon>
        <taxon>Mytilidae</taxon>
        <taxon>Mytilinae</taxon>
        <taxon>Mytilus</taxon>
    </lineage>
</organism>
<dbReference type="SUPFAM" id="SSF101898">
    <property type="entry name" value="NHL repeat"/>
    <property type="match status" value="1"/>
</dbReference>